<keyword evidence="2" id="KW-1185">Reference proteome</keyword>
<name>A0A183T0U9_SCHSO</name>
<reference evidence="3" key="1">
    <citation type="submission" date="2016-06" db="UniProtKB">
        <authorList>
            <consortium name="WormBaseParasite"/>
        </authorList>
    </citation>
    <scope>IDENTIFICATION</scope>
</reference>
<proteinExistence type="predicted"/>
<dbReference type="OrthoDB" id="6222233at2759"/>
<evidence type="ECO:0000313" key="2">
    <source>
        <dbReference type="Proteomes" id="UP000275846"/>
    </source>
</evidence>
<protein>
    <submittedName>
        <fullName evidence="3">DUF1330 domain-containing protein</fullName>
    </submittedName>
</protein>
<accession>A0A183T0U9</accession>
<gene>
    <name evidence="1" type="ORF">SSLN_LOCUS10097</name>
</gene>
<organism evidence="3">
    <name type="scientific">Schistocephalus solidus</name>
    <name type="common">Tapeworm</name>
    <dbReference type="NCBI Taxonomy" id="70667"/>
    <lineage>
        <taxon>Eukaryota</taxon>
        <taxon>Metazoa</taxon>
        <taxon>Spiralia</taxon>
        <taxon>Lophotrochozoa</taxon>
        <taxon>Platyhelminthes</taxon>
        <taxon>Cestoda</taxon>
        <taxon>Eucestoda</taxon>
        <taxon>Diphyllobothriidea</taxon>
        <taxon>Diphyllobothriidae</taxon>
        <taxon>Schistocephalus</taxon>
    </lineage>
</organism>
<evidence type="ECO:0000313" key="1">
    <source>
        <dbReference type="EMBL" id="VDL96482.1"/>
    </source>
</evidence>
<sequence>MKTNTAQCLMIITVETQMQPFLSVRNFILKKLSTIRALRGEVIGHAGDGTKTLRGTWHRQTAVIVIAFDNMDAARMLYNSLHLYTEFMQHVEVFIPALCNPIMYAGDYEYLEITFYEVKYPKRFQWYVNQLPQCCSENGGTFLGGTSKVNQMMGMTRPNYITVTQWKTEEDYAKYHQNGLTEALSASFGSQRLLCEGYNMVAASTFVVSFQVVIFTDEKILGSFIYDPKKPCLQIETFKMWPFVHCI</sequence>
<dbReference type="WBParaSite" id="SSLN_0001047901-mRNA-1">
    <property type="protein sequence ID" value="SSLN_0001047901-mRNA-1"/>
    <property type="gene ID" value="SSLN_0001047901"/>
</dbReference>
<reference evidence="1 2" key="2">
    <citation type="submission" date="2018-11" db="EMBL/GenBank/DDBJ databases">
        <authorList>
            <consortium name="Pathogen Informatics"/>
        </authorList>
    </citation>
    <scope>NUCLEOTIDE SEQUENCE [LARGE SCALE GENOMIC DNA]</scope>
    <source>
        <strain evidence="1 2">NST_G2</strain>
    </source>
</reference>
<dbReference type="EMBL" id="UYSU01035643">
    <property type="protein sequence ID" value="VDL96482.1"/>
    <property type="molecule type" value="Genomic_DNA"/>
</dbReference>
<evidence type="ECO:0000313" key="3">
    <source>
        <dbReference type="WBParaSite" id="SSLN_0001047901-mRNA-1"/>
    </source>
</evidence>
<dbReference type="AlphaFoldDB" id="A0A183T0U9"/>
<dbReference type="Proteomes" id="UP000275846">
    <property type="component" value="Unassembled WGS sequence"/>
</dbReference>